<proteinExistence type="predicted"/>
<sequence>MEDVTLDVQHQIVTTRTVTSAKASGPTSKATRRQRQLNAGIGLPQGAIKGMQTSMANFMHQAATAVVTSTEAGGPRTTDSHQEVHGTGDVIIPATPDSQQEFTMGETRVGTAEGDMDLPIQLGQWLHSFQGHEVKVAANGQCAFLAMLASNINHKGPEMKTTTTVAKDATTTKCTVNQLEDCEEVNAIVIKRLEMRDRLDLVHIRLGLPTLPSAGMVADWEEVLAKEEQLIHQEHGIDHYAANSQTEMDSDVDDEQMPRRHARAATGEAANQDAFTKWCSLYRKRFKIPATKRRAQPADIRTWLIAQPMALRHLFAFLPYPEREAKDWKLEQLEA</sequence>
<evidence type="ECO:0000313" key="2">
    <source>
        <dbReference type="Proteomes" id="UP000476176"/>
    </source>
</evidence>
<dbReference type="Proteomes" id="UP000476176">
    <property type="component" value="Unassembled WGS sequence"/>
</dbReference>
<comment type="caution">
    <text evidence="1">The sequence shown here is derived from an EMBL/GenBank/DDBJ whole genome shotgun (WGS) entry which is preliminary data.</text>
</comment>
<dbReference type="AlphaFoldDB" id="A0A6G0MYF6"/>
<reference evidence="1 2" key="1">
    <citation type="submission" date="2018-09" db="EMBL/GenBank/DDBJ databases">
        <title>Genomic investigation of the strawberry pathogen Phytophthora fragariae indicates pathogenicity is determined by transcriptional variation in three key races.</title>
        <authorList>
            <person name="Adams T.M."/>
            <person name="Armitage A.D."/>
            <person name="Sobczyk M.K."/>
            <person name="Bates H.J."/>
            <person name="Dunwell J.M."/>
            <person name="Nellist C.F."/>
            <person name="Harrison R.J."/>
        </authorList>
    </citation>
    <scope>NUCLEOTIDE SEQUENCE [LARGE SCALE GENOMIC DNA]</scope>
    <source>
        <strain evidence="1 2">BC-23</strain>
    </source>
</reference>
<dbReference type="EMBL" id="QXGC01002413">
    <property type="protein sequence ID" value="KAE9186429.1"/>
    <property type="molecule type" value="Genomic_DNA"/>
</dbReference>
<evidence type="ECO:0000313" key="1">
    <source>
        <dbReference type="EMBL" id="KAE9186429.1"/>
    </source>
</evidence>
<organism evidence="1 2">
    <name type="scientific">Phytophthora fragariae</name>
    <dbReference type="NCBI Taxonomy" id="53985"/>
    <lineage>
        <taxon>Eukaryota</taxon>
        <taxon>Sar</taxon>
        <taxon>Stramenopiles</taxon>
        <taxon>Oomycota</taxon>
        <taxon>Peronosporomycetes</taxon>
        <taxon>Peronosporales</taxon>
        <taxon>Peronosporaceae</taxon>
        <taxon>Phytophthora</taxon>
    </lineage>
</organism>
<name>A0A6G0MYF6_9STRA</name>
<accession>A0A6G0MYF6</accession>
<protein>
    <submittedName>
        <fullName evidence="1">Uncharacterized protein</fullName>
    </submittedName>
</protein>
<gene>
    <name evidence="1" type="ORF">PF004_g23086</name>
</gene>